<dbReference type="Gene3D" id="3.40.605.10">
    <property type="entry name" value="Aldehyde Dehydrogenase, Chain A, domain 1"/>
    <property type="match status" value="2"/>
</dbReference>
<dbReference type="FunFam" id="3.40.309.10:FF:000065">
    <property type="entry name" value="Aldehyde dehydrogenase3"/>
    <property type="match status" value="3"/>
</dbReference>
<dbReference type="Pfam" id="PF00171">
    <property type="entry name" value="Aldedh"/>
    <property type="match status" value="4"/>
</dbReference>
<evidence type="ECO:0000256" key="5">
    <source>
        <dbReference type="PROSITE-ProRule" id="PRU10007"/>
    </source>
</evidence>
<keyword evidence="9" id="KW-1185">Reference proteome</keyword>
<dbReference type="InterPro" id="IPR016163">
    <property type="entry name" value="Ald_DH_C"/>
</dbReference>
<evidence type="ECO:0000313" key="9">
    <source>
        <dbReference type="Proteomes" id="UP001172457"/>
    </source>
</evidence>
<feature type="domain" description="Aldehyde dehydrogenase" evidence="7">
    <location>
        <begin position="829"/>
        <end position="1279"/>
    </location>
</feature>
<protein>
    <recommendedName>
        <fullName evidence="7">Aldehyde dehydrogenase domain-containing protein</fullName>
    </recommendedName>
</protein>
<dbReference type="GO" id="GO:0004030">
    <property type="term" value="F:aldehyde dehydrogenase [NAD(P)+] activity"/>
    <property type="evidence" value="ECO:0007669"/>
    <property type="project" value="UniProtKB-ARBA"/>
</dbReference>
<sequence>MAEVHNNGDSKSSSKIPKIKFTKLFINGEFVDSVSGRTFETIDPRTEEVIANVAEGDKEDVDLAVKAARFAFDHGPWPRMSGVGEFCVCSSRIFVQEGIYEDFVTKLGRNAKGMVVGDPFDPKTHQGPQVDKKQYEKVLSYIEHGKRQGATLLTGGKPCGEKGYYIEPTIFTDVTDDMLIATDEIFGPVISVFKFKTIEEVIARANSSRYGLAAGIATKDLNIANTVSRSLKAGIVWINCYLAFDADVPYGGYKGSGFGREFGMEGLYKYLQKTMTYQQMDFKKGWRSEINGGDGGLRSTAAMEVEIDGCIGFLKIEEEEEMAAEIIHSNGDDSNSRSSVKIPKIKFTKLFINGEFVDSVSGRTFETIDPRTEEVIAKIAEGDKEDVDLAVKAARFAFDHGPWPRFSGSERGRIMMKFVDLVLENLEELAALDAIDAGKVFELLKAIDVPFSASVLRYYAGAADKVHGKTMKMANQLQGYTLLEPIGVVGHIIPWNFPINMFFFKASPALAAGCTMVIKPAEQSPLSALFIAHLAKLAGIPDGVINVITGFGTTAGAAISSHMDIDCVSFTGSTEVGRLIMQAAATSNLKSVSLELGGKSPLIIFDDVDVDSTVNLALLGSFANKGEFCVCSSRIFVQEGIYEEFITKFVKSAKEIIVGDPFDTKTHQGPQVDKQQYEKVLSYIEHGKRQGATLLTGGKPCGEKGYYIEPTIFTDVTDDMLIATDEIFGPVISVFKFKTVEEVIARANSTRYGLATGIATKDLNIANTVSRSVRAGIVWINCYLVFDADVPYGGYKGSGFGRELGMEGLYKYLQVNLLSPSLFIILRGRTFETIDPRTEEVIAKIAEGDKEDVDLAVKAARFAFDHGPWPREGRIMMKFVDLVLENLEELAALDAMDAGKVFEQGKARDVPFSASVLRYYAGAADKIHGKTAKMANQLQGYTLLEPIGVVGHIIPWNFPVSMFFFKASPAMAAGCTMVIKPAEQFSLSALFIAHLAKLAGVPDGVINVITGFGTTAGAAISSHMDIDCVSFTGSTEVGRLVMQAAAMSNLKSVSLELGGKSPLIIFDDVDVDSTVNLALLGSFANKGEFCVCSSRIFVQEGIYEEFITKFAKGAKEIIVGDPFDPKTRQGPQVDKQQYEKVLSYIEHRKRQGATLLTGGKPCGKKGYYIEPTIFTNVTDDMLIATDEIFGPVISVFKFKTVEEAIARANSTRYGLAAGIATKNLNIANTVSRSVRAGIVWINCYLVFDADVPYGGYKGSGFGREFGMEGLYKYLQVKSVVTPIHNSPWL</sequence>
<evidence type="ECO:0000256" key="1">
    <source>
        <dbReference type="ARBA" id="ARBA00009986"/>
    </source>
</evidence>
<dbReference type="InterPro" id="IPR015590">
    <property type="entry name" value="Aldehyde_DH_dom"/>
</dbReference>
<comment type="subunit">
    <text evidence="2">Homotetramer.</text>
</comment>
<dbReference type="InterPro" id="IPR016162">
    <property type="entry name" value="Ald_DH_N"/>
</dbReference>
<dbReference type="PROSITE" id="PS00070">
    <property type="entry name" value="ALDEHYDE_DEHYDR_CYS"/>
    <property type="match status" value="2"/>
</dbReference>
<reference evidence="8" key="1">
    <citation type="submission" date="2023-03" db="EMBL/GenBank/DDBJ databases">
        <title>Chromosome-scale reference genome and RAD-based genetic map of yellow starthistle (Centaurea solstitialis) reveal putative structural variation and QTLs associated with invader traits.</title>
        <authorList>
            <person name="Reatini B."/>
            <person name="Cang F.A."/>
            <person name="Jiang Q."/>
            <person name="Mckibben M.T.W."/>
            <person name="Barker M.S."/>
            <person name="Rieseberg L.H."/>
            <person name="Dlugosch K.M."/>
        </authorList>
    </citation>
    <scope>NUCLEOTIDE SEQUENCE</scope>
    <source>
        <strain evidence="8">CAN-66</strain>
        <tissue evidence="8">Leaf</tissue>
    </source>
</reference>
<evidence type="ECO:0000259" key="7">
    <source>
        <dbReference type="Pfam" id="PF00171"/>
    </source>
</evidence>
<evidence type="ECO:0000256" key="4">
    <source>
        <dbReference type="ARBA" id="ARBA00023027"/>
    </source>
</evidence>
<dbReference type="PANTHER" id="PTHR11699">
    <property type="entry name" value="ALDEHYDE DEHYDROGENASE-RELATED"/>
    <property type="match status" value="1"/>
</dbReference>
<comment type="similarity">
    <text evidence="1 6">Belongs to the aldehyde dehydrogenase family.</text>
</comment>
<dbReference type="FunFam" id="3.40.605.10:FF:000011">
    <property type="entry name" value="ALD5p Mitochondrial aldehyde dehydrogenase"/>
    <property type="match status" value="2"/>
</dbReference>
<dbReference type="Gene3D" id="3.40.309.10">
    <property type="entry name" value="Aldehyde Dehydrogenase, Chain A, domain 2"/>
    <property type="match status" value="3"/>
</dbReference>
<gene>
    <name evidence="8" type="ORF">OSB04_031384</name>
</gene>
<comment type="caution">
    <text evidence="8">The sequence shown here is derived from an EMBL/GenBank/DDBJ whole genome shotgun (WGS) entry which is preliminary data.</text>
</comment>
<dbReference type="InterPro" id="IPR029510">
    <property type="entry name" value="Ald_DH_CS_GLU"/>
</dbReference>
<organism evidence="8 9">
    <name type="scientific">Centaurea solstitialis</name>
    <name type="common">yellow star-thistle</name>
    <dbReference type="NCBI Taxonomy" id="347529"/>
    <lineage>
        <taxon>Eukaryota</taxon>
        <taxon>Viridiplantae</taxon>
        <taxon>Streptophyta</taxon>
        <taxon>Embryophyta</taxon>
        <taxon>Tracheophyta</taxon>
        <taxon>Spermatophyta</taxon>
        <taxon>Magnoliopsida</taxon>
        <taxon>eudicotyledons</taxon>
        <taxon>Gunneridae</taxon>
        <taxon>Pentapetalae</taxon>
        <taxon>asterids</taxon>
        <taxon>campanulids</taxon>
        <taxon>Asterales</taxon>
        <taxon>Asteraceae</taxon>
        <taxon>Carduoideae</taxon>
        <taxon>Cardueae</taxon>
        <taxon>Centaureinae</taxon>
        <taxon>Centaurea</taxon>
    </lineage>
</organism>
<evidence type="ECO:0000256" key="3">
    <source>
        <dbReference type="ARBA" id="ARBA00023002"/>
    </source>
</evidence>
<feature type="active site" evidence="5">
    <location>
        <position position="595"/>
    </location>
</feature>
<evidence type="ECO:0000313" key="8">
    <source>
        <dbReference type="EMBL" id="KAJ9538651.1"/>
    </source>
</evidence>
<dbReference type="EMBL" id="JARYMX010000008">
    <property type="protein sequence ID" value="KAJ9538651.1"/>
    <property type="molecule type" value="Genomic_DNA"/>
</dbReference>
<dbReference type="SUPFAM" id="SSF53720">
    <property type="entry name" value="ALDH-like"/>
    <property type="match status" value="4"/>
</dbReference>
<dbReference type="InterPro" id="IPR016161">
    <property type="entry name" value="Ald_DH/histidinol_DH"/>
</dbReference>
<keyword evidence="4" id="KW-0520">NAD</keyword>
<feature type="domain" description="Aldehyde dehydrogenase" evidence="7">
    <location>
        <begin position="83"/>
        <end position="273"/>
    </location>
</feature>
<accession>A0AA38SMJ5</accession>
<dbReference type="InterPro" id="IPR016160">
    <property type="entry name" value="Ald_DH_CS_CYS"/>
</dbReference>
<proteinExistence type="inferred from homology"/>
<evidence type="ECO:0000256" key="2">
    <source>
        <dbReference type="ARBA" id="ARBA00011881"/>
    </source>
</evidence>
<feature type="domain" description="Aldehyde dehydrogenase" evidence="7">
    <location>
        <begin position="356"/>
        <end position="815"/>
    </location>
</feature>
<feature type="active site" evidence="5">
    <location>
        <position position="1056"/>
    </location>
</feature>
<dbReference type="Proteomes" id="UP001172457">
    <property type="component" value="Chromosome 8"/>
</dbReference>
<evidence type="ECO:0000256" key="6">
    <source>
        <dbReference type="RuleBase" id="RU003345"/>
    </source>
</evidence>
<name>A0AA38SMJ5_9ASTR</name>
<feature type="domain" description="Aldehyde dehydrogenase" evidence="7">
    <location>
        <begin position="30"/>
        <end position="81"/>
    </location>
</feature>
<keyword evidence="3 6" id="KW-0560">Oxidoreductase</keyword>
<dbReference type="PROSITE" id="PS00687">
    <property type="entry name" value="ALDEHYDE_DEHYDR_GLU"/>
    <property type="match status" value="2"/>
</dbReference>